<evidence type="ECO:0000256" key="1">
    <source>
        <dbReference type="SAM" id="Phobius"/>
    </source>
</evidence>
<evidence type="ECO:0000313" key="2">
    <source>
        <dbReference type="EMBL" id="ARM76200.1"/>
    </source>
</evidence>
<reference evidence="2 3" key="1">
    <citation type="submission" date="2017-03" db="EMBL/GenBank/DDBJ databases">
        <title>Sulfur activation and transportation mechanism of thermophilic Archaea Acidianus manzaensis YN-25.</title>
        <authorList>
            <person name="Ma Y."/>
            <person name="Yang Y."/>
            <person name="Xia J."/>
        </authorList>
    </citation>
    <scope>NUCLEOTIDE SEQUENCE [LARGE SCALE GENOMIC DNA]</scope>
    <source>
        <strain evidence="2 3">YN-25</strain>
    </source>
</reference>
<keyword evidence="3" id="KW-1185">Reference proteome</keyword>
<feature type="transmembrane region" description="Helical" evidence="1">
    <location>
        <begin position="45"/>
        <end position="72"/>
    </location>
</feature>
<evidence type="ECO:0008006" key="4">
    <source>
        <dbReference type="Google" id="ProtNLM"/>
    </source>
</evidence>
<dbReference type="STRING" id="282676.B6F84_09310"/>
<gene>
    <name evidence="2" type="ORF">B6F84_09310</name>
</gene>
<keyword evidence="1" id="KW-0472">Membrane</keyword>
<dbReference type="GeneID" id="41591120"/>
<dbReference type="EMBL" id="CP020477">
    <property type="protein sequence ID" value="ARM76200.1"/>
    <property type="molecule type" value="Genomic_DNA"/>
</dbReference>
<dbReference type="KEGG" id="aman:B6F84_09310"/>
<dbReference type="RefSeq" id="WP_148691984.1">
    <property type="nucleotide sequence ID" value="NZ_CP020477.1"/>
</dbReference>
<dbReference type="OrthoDB" id="57485at2157"/>
<keyword evidence="1" id="KW-0812">Transmembrane</keyword>
<dbReference type="AlphaFoldDB" id="A0A1W6K149"/>
<protein>
    <recommendedName>
        <fullName evidence="4">DUF929 domain-containing protein</fullName>
    </recommendedName>
</protein>
<organism evidence="2 3">
    <name type="scientific">Acidianus manzaensis</name>
    <dbReference type="NCBI Taxonomy" id="282676"/>
    <lineage>
        <taxon>Archaea</taxon>
        <taxon>Thermoproteota</taxon>
        <taxon>Thermoprotei</taxon>
        <taxon>Sulfolobales</taxon>
        <taxon>Sulfolobaceae</taxon>
        <taxon>Acidianus</taxon>
    </lineage>
</organism>
<name>A0A1W6K149_9CREN</name>
<sequence>MQVKKIAIIVGVIVFVLIFTLPYILQPFEVPLDTLFKVSNQDLSSNAVCIILISWYGCPFGAADSWVLYNFLSHYGNITFKIGYSDPNDIYPNTPAVIFESFTSNSTIHFRFVYLYNRFLNATYNGSEVNNYVKYGLNVIKTEFPSYYNIVKQYVVNDWASGGFFQSAANMGNPPHIPTTLIISSSKGTYMLIGYLYNPSDLKGYNVSYLLSHSSSLPFIIQGENDLEEYI</sequence>
<keyword evidence="1" id="KW-1133">Transmembrane helix</keyword>
<dbReference type="Proteomes" id="UP000193404">
    <property type="component" value="Chromosome"/>
</dbReference>
<accession>A0A1W6K149</accession>
<dbReference type="InterPro" id="IPR009272">
    <property type="entry name" value="DUF929"/>
</dbReference>
<dbReference type="Pfam" id="PF06053">
    <property type="entry name" value="DUF929"/>
    <property type="match status" value="1"/>
</dbReference>
<proteinExistence type="predicted"/>
<evidence type="ECO:0000313" key="3">
    <source>
        <dbReference type="Proteomes" id="UP000193404"/>
    </source>
</evidence>
<feature type="transmembrane region" description="Helical" evidence="1">
    <location>
        <begin position="7"/>
        <end position="25"/>
    </location>
</feature>